<dbReference type="InterPro" id="IPR004412">
    <property type="entry name" value="GatA"/>
</dbReference>
<feature type="active site" description="Charge relay system" evidence="7">
    <location>
        <position position="76"/>
    </location>
</feature>
<evidence type="ECO:0000256" key="5">
    <source>
        <dbReference type="ARBA" id="ARBA00022917"/>
    </source>
</evidence>
<evidence type="ECO:0000313" key="10">
    <source>
        <dbReference type="Proteomes" id="UP000545876"/>
    </source>
</evidence>
<dbReference type="EC" id="6.3.5.7" evidence="7"/>
<dbReference type="NCBIfam" id="TIGR00132">
    <property type="entry name" value="gatA"/>
    <property type="match status" value="1"/>
</dbReference>
<feature type="active site" description="Acyl-ester intermediate" evidence="7">
    <location>
        <position position="175"/>
    </location>
</feature>
<keyword evidence="9" id="KW-0808">Transferase</keyword>
<dbReference type="InterPro" id="IPR000120">
    <property type="entry name" value="Amidase"/>
</dbReference>
<dbReference type="GO" id="GO:0030956">
    <property type="term" value="C:glutamyl-tRNA(Gln) amidotransferase complex"/>
    <property type="evidence" value="ECO:0007669"/>
    <property type="project" value="InterPro"/>
</dbReference>
<dbReference type="InterPro" id="IPR020556">
    <property type="entry name" value="Amidase_CS"/>
</dbReference>
<dbReference type="HAMAP" id="MF_00120">
    <property type="entry name" value="GatA"/>
    <property type="match status" value="1"/>
</dbReference>
<dbReference type="PROSITE" id="PS00571">
    <property type="entry name" value="AMIDASES"/>
    <property type="match status" value="1"/>
</dbReference>
<evidence type="ECO:0000256" key="4">
    <source>
        <dbReference type="ARBA" id="ARBA00022840"/>
    </source>
</evidence>
<comment type="caution">
    <text evidence="9">The sequence shown here is derived from an EMBL/GenBank/DDBJ whole genome shotgun (WGS) entry which is preliminary data.</text>
</comment>
<dbReference type="InterPro" id="IPR036928">
    <property type="entry name" value="AS_sf"/>
</dbReference>
<dbReference type="GO" id="GO:0050567">
    <property type="term" value="F:glutaminyl-tRNA synthase (glutamine-hydrolyzing) activity"/>
    <property type="evidence" value="ECO:0007669"/>
    <property type="project" value="UniProtKB-UniRule"/>
</dbReference>
<dbReference type="Proteomes" id="UP000545876">
    <property type="component" value="Unassembled WGS sequence"/>
</dbReference>
<keyword evidence="2 7" id="KW-0436">Ligase</keyword>
<dbReference type="EMBL" id="JAAZBX010000012">
    <property type="protein sequence ID" value="NLD25609.1"/>
    <property type="molecule type" value="Genomic_DNA"/>
</dbReference>
<dbReference type="PANTHER" id="PTHR11895">
    <property type="entry name" value="TRANSAMIDASE"/>
    <property type="match status" value="1"/>
</dbReference>
<dbReference type="GO" id="GO:0005524">
    <property type="term" value="F:ATP binding"/>
    <property type="evidence" value="ECO:0007669"/>
    <property type="project" value="UniProtKB-KW"/>
</dbReference>
<dbReference type="PANTHER" id="PTHR11895:SF151">
    <property type="entry name" value="GLUTAMYL-TRNA(GLN) AMIDOTRANSFERASE SUBUNIT A"/>
    <property type="match status" value="1"/>
</dbReference>
<keyword evidence="3 7" id="KW-0547">Nucleotide-binding</keyword>
<dbReference type="GO" id="GO:0016740">
    <property type="term" value="F:transferase activity"/>
    <property type="evidence" value="ECO:0007669"/>
    <property type="project" value="UniProtKB-KW"/>
</dbReference>
<dbReference type="InterPro" id="IPR023631">
    <property type="entry name" value="Amidase_dom"/>
</dbReference>
<keyword evidence="5 7" id="KW-0648">Protein biosynthesis</keyword>
<evidence type="ECO:0000256" key="1">
    <source>
        <dbReference type="ARBA" id="ARBA00008069"/>
    </source>
</evidence>
<protein>
    <recommendedName>
        <fullName evidence="7">Glutamyl-tRNA(Gln) amidotransferase subunit A</fullName>
        <shortName evidence="7">Glu-ADT subunit A</shortName>
        <ecNumber evidence="7">6.3.5.7</ecNumber>
    </recommendedName>
</protein>
<accession>A0A847D0T5</accession>
<name>A0A847D0T5_9BACT</name>
<evidence type="ECO:0000256" key="2">
    <source>
        <dbReference type="ARBA" id="ARBA00022598"/>
    </source>
</evidence>
<feature type="domain" description="Amidase" evidence="8">
    <location>
        <begin position="22"/>
        <end position="463"/>
    </location>
</feature>
<evidence type="ECO:0000256" key="7">
    <source>
        <dbReference type="HAMAP-Rule" id="MF_00120"/>
    </source>
</evidence>
<sequence>MENFTITQLREKLLSKEISATEVVEYYLKRIEDYDPKLNSFITVCNEESKIKATEFDNNFNKYKDSKLSGIPISIKDVYSTKDILTTCASKILEGYIPVYDATVVSRIIKENAIILGKTNLDEFCHGSGTATSYFGASRNPWDVSKLPGGSSGGSSASLAADLCTASLGTETAGSIRLPASWCGVVGLKPTYGRVSRYGILAMGSSLDSPGPITKDVKDAAYLLEIIAGHDKNDFTSSNEKVPNYSSNLEKINLKDIKIALPKEYLELQLEDGVRKNFLRSVDVLKQLGIKIEEVSLLDPKFGIAVYTLTCRSEVSSNLARYDGTRYGINGGNDISVVENYNTTRGEGFGQEAKRRIMTGTFSLSAGYADEYFKKSEQVRQLIKEDLDKILSKYDAIIGPSTPSTALSDKDAENPLFGELADVLAEGSSLAGLPGISIPNGLSNNMPTGFQFIGRHFDEQKILSLSYYLEKEIGKQVLNLK</sequence>
<dbReference type="SUPFAM" id="SSF75304">
    <property type="entry name" value="Amidase signature (AS) enzymes"/>
    <property type="match status" value="1"/>
</dbReference>
<comment type="similarity">
    <text evidence="1 7">Belongs to the amidase family. GatA subfamily.</text>
</comment>
<gene>
    <name evidence="7 9" type="primary">gatA</name>
    <name evidence="9" type="ORF">GX656_03145</name>
</gene>
<evidence type="ECO:0000259" key="8">
    <source>
        <dbReference type="Pfam" id="PF01425"/>
    </source>
</evidence>
<dbReference type="Gene3D" id="3.90.1300.10">
    <property type="entry name" value="Amidase signature (AS) domain"/>
    <property type="match status" value="1"/>
</dbReference>
<feature type="active site" description="Charge relay system" evidence="7">
    <location>
        <position position="151"/>
    </location>
</feature>
<dbReference type="GO" id="GO:0006412">
    <property type="term" value="P:translation"/>
    <property type="evidence" value="ECO:0007669"/>
    <property type="project" value="UniProtKB-UniRule"/>
</dbReference>
<dbReference type="Pfam" id="PF01425">
    <property type="entry name" value="Amidase"/>
    <property type="match status" value="1"/>
</dbReference>
<comment type="catalytic activity">
    <reaction evidence="6 7">
        <text>L-glutamyl-tRNA(Gln) + L-glutamine + ATP + H2O = L-glutaminyl-tRNA(Gln) + L-glutamate + ADP + phosphate + H(+)</text>
        <dbReference type="Rhea" id="RHEA:17521"/>
        <dbReference type="Rhea" id="RHEA-COMP:9681"/>
        <dbReference type="Rhea" id="RHEA-COMP:9684"/>
        <dbReference type="ChEBI" id="CHEBI:15377"/>
        <dbReference type="ChEBI" id="CHEBI:15378"/>
        <dbReference type="ChEBI" id="CHEBI:29985"/>
        <dbReference type="ChEBI" id="CHEBI:30616"/>
        <dbReference type="ChEBI" id="CHEBI:43474"/>
        <dbReference type="ChEBI" id="CHEBI:58359"/>
        <dbReference type="ChEBI" id="CHEBI:78520"/>
        <dbReference type="ChEBI" id="CHEBI:78521"/>
        <dbReference type="ChEBI" id="CHEBI:456216"/>
        <dbReference type="EC" id="6.3.5.7"/>
    </reaction>
</comment>
<proteinExistence type="inferred from homology"/>
<organism evidence="9 10">
    <name type="scientific">Candidatus Dojkabacteria bacterium</name>
    <dbReference type="NCBI Taxonomy" id="2099670"/>
    <lineage>
        <taxon>Bacteria</taxon>
        <taxon>Candidatus Dojkabacteria</taxon>
    </lineage>
</organism>
<evidence type="ECO:0000256" key="6">
    <source>
        <dbReference type="ARBA" id="ARBA00047407"/>
    </source>
</evidence>
<dbReference type="AlphaFoldDB" id="A0A847D0T5"/>
<comment type="function">
    <text evidence="7">Allows the formation of correctly charged Gln-tRNA(Gln) through the transamidation of misacylated Glu-tRNA(Gln) in organisms which lack glutaminyl-tRNA synthetase. The reaction takes place in the presence of glutamine and ATP through an activated gamma-phospho-Glu-tRNA(Gln).</text>
</comment>
<evidence type="ECO:0000313" key="9">
    <source>
        <dbReference type="EMBL" id="NLD25609.1"/>
    </source>
</evidence>
<keyword evidence="4 7" id="KW-0067">ATP-binding</keyword>
<comment type="subunit">
    <text evidence="7">Heterotrimer of A, B and C subunits.</text>
</comment>
<evidence type="ECO:0000256" key="3">
    <source>
        <dbReference type="ARBA" id="ARBA00022741"/>
    </source>
</evidence>
<reference evidence="9 10" key="1">
    <citation type="journal article" date="2020" name="Biotechnol. Biofuels">
        <title>New insights from the biogas microbiome by comprehensive genome-resolved metagenomics of nearly 1600 species originating from multiple anaerobic digesters.</title>
        <authorList>
            <person name="Campanaro S."/>
            <person name="Treu L."/>
            <person name="Rodriguez-R L.M."/>
            <person name="Kovalovszki A."/>
            <person name="Ziels R.M."/>
            <person name="Maus I."/>
            <person name="Zhu X."/>
            <person name="Kougias P.G."/>
            <person name="Basile A."/>
            <person name="Luo G."/>
            <person name="Schluter A."/>
            <person name="Konstantinidis K.T."/>
            <person name="Angelidaki I."/>
        </authorList>
    </citation>
    <scope>NUCLEOTIDE SEQUENCE [LARGE SCALE GENOMIC DNA]</scope>
    <source>
        <strain evidence="9">AS06rmzACSIP_65</strain>
    </source>
</reference>